<evidence type="ECO:0000313" key="1">
    <source>
        <dbReference type="EMBL" id="KHJ36140.1"/>
    </source>
</evidence>
<dbReference type="Proteomes" id="UP000030854">
    <property type="component" value="Unassembled WGS sequence"/>
</dbReference>
<organism evidence="1 2">
    <name type="scientific">Uncinula necator</name>
    <name type="common">Grape powdery mildew</name>
    <dbReference type="NCBI Taxonomy" id="52586"/>
    <lineage>
        <taxon>Eukaryota</taxon>
        <taxon>Fungi</taxon>
        <taxon>Dikarya</taxon>
        <taxon>Ascomycota</taxon>
        <taxon>Pezizomycotina</taxon>
        <taxon>Leotiomycetes</taxon>
        <taxon>Erysiphales</taxon>
        <taxon>Erysiphaceae</taxon>
        <taxon>Erysiphe</taxon>
    </lineage>
</organism>
<dbReference type="HOGENOM" id="CLU_1490072_0_0_1"/>
<dbReference type="STRING" id="52586.A0A0B1PFR4"/>
<comment type="caution">
    <text evidence="1">The sequence shown here is derived from an EMBL/GenBank/DDBJ whole genome shotgun (WGS) entry which is preliminary data.</text>
</comment>
<accession>A0A0B1PFR4</accession>
<name>A0A0B1PFR4_UNCNE</name>
<dbReference type="EMBL" id="JNVN01000129">
    <property type="protein sequence ID" value="KHJ36140.1"/>
    <property type="molecule type" value="Genomic_DNA"/>
</dbReference>
<gene>
    <name evidence="1" type="ORF">EV44_g3140</name>
</gene>
<keyword evidence="2" id="KW-1185">Reference proteome</keyword>
<sequence>MTAYLQRQSSKRYRTLSRRRAPAPFTEYYEDTYSLDYPSEFSPLKGTRIEDYLNTSRRLNDTLHQRGIILHKKVIFTQYLNNLNDNYENIITNIMQTLRNNIEAYTLDDIISNLLDKANRIRSKIQDSVKALVTSLKKNIHLNKSKRPYKVTKQRYCRNCKRTNHIPQDCLDLFPEKIIKK</sequence>
<reference evidence="1 2" key="1">
    <citation type="journal article" date="2014" name="BMC Genomics">
        <title>Adaptive genomic structural variation in the grape powdery mildew pathogen, Erysiphe necator.</title>
        <authorList>
            <person name="Jones L."/>
            <person name="Riaz S."/>
            <person name="Morales-Cruz A."/>
            <person name="Amrine K.C."/>
            <person name="McGuire B."/>
            <person name="Gubler W.D."/>
            <person name="Walker M.A."/>
            <person name="Cantu D."/>
        </authorList>
    </citation>
    <scope>NUCLEOTIDE SEQUENCE [LARGE SCALE GENOMIC DNA]</scope>
    <source>
        <strain evidence="2">c</strain>
    </source>
</reference>
<proteinExistence type="predicted"/>
<evidence type="ECO:0000313" key="2">
    <source>
        <dbReference type="Proteomes" id="UP000030854"/>
    </source>
</evidence>
<dbReference type="AlphaFoldDB" id="A0A0B1PFR4"/>
<protein>
    <submittedName>
        <fullName evidence="1">Uncharacterized protein</fullName>
    </submittedName>
</protein>